<dbReference type="InterPro" id="IPR007219">
    <property type="entry name" value="XnlR_reg_dom"/>
</dbReference>
<sequence>MPRKDRLKIVTERCQQMASLLRGLRSCANSEDDARIADLLEAVEEEISESRQATAPSIPDTDAHRSSESRDLGILGHQDELDTNCLDLLDEDLHVNDRARATGFVGKNSEVQWLRAATLAHPERADEESNGFQRRGSYTHGLGNEQISSYSYWADSENVDIDFFVDPYDLPALDIAERLLNCYMNKVHDSFPILPRKTFEDQFRKYFTALANGNAPRLSPKWQAILNLVFAIGARYSHLSKASWRADVRDHLIYQARARTFGLSEQTITHHPDVPQIQSLGLLAFYWLSVGQVSRAWTIIGIALRFACTLGLHVRNEDPSATAAKRETLVRTWWSLYSLERTLSIITGRPSIIVDSCCSVPLPMPVTEEQISDQMEAAFRMRKSSSASLISTSHTWSNGTLDPPRTPVGLGTTDANSGSFFKAAVQLSIITQSVLTSLYTTSTILRSGSENQHEVAQLSQRIDQWVLSLPREFNFQDPVNDGNMQFSRERVLLGFQLCGTRMLLGRQCLKPPKQPWREGAEATFARRMGNSCIEAAKTVVDVLPDEPNARFIYDQGPWWCIVHHLMQAVSALLLGLSYPASTSQDGMQMMHYVKKSIRWLQAMEDPTAERAYQVAMSTLETVSRRYPVEVAHMWRMDSVHGSKVSTQHPVDPNMTAYMPTQQYIPQDAVIAPKYTSYNAASTAPVYPAYQGAAVFSENYHMSR</sequence>
<dbReference type="Proteomes" id="UP001140510">
    <property type="component" value="Unassembled WGS sequence"/>
</dbReference>
<dbReference type="InterPro" id="IPR053230">
    <property type="entry name" value="Trans_reg_galc"/>
</dbReference>
<keyword evidence="1" id="KW-0539">Nucleus</keyword>
<dbReference type="SMART" id="SM00906">
    <property type="entry name" value="Fungal_trans"/>
    <property type="match status" value="1"/>
</dbReference>
<name>A0A9W8ZDE9_9PLEO</name>
<dbReference type="PANTHER" id="PTHR47654">
    <property type="entry name" value="ZN(II)2CYS6 TRANSCRIPTION FACTOR (EUROFUNG)-RELATED"/>
    <property type="match status" value="1"/>
</dbReference>
<dbReference type="EMBL" id="JAPEVA010000064">
    <property type="protein sequence ID" value="KAJ4402210.1"/>
    <property type="molecule type" value="Genomic_DNA"/>
</dbReference>
<evidence type="ECO:0000313" key="4">
    <source>
        <dbReference type="EMBL" id="KAJ4402210.1"/>
    </source>
</evidence>
<feature type="domain" description="Xylanolytic transcriptional activator regulatory" evidence="3">
    <location>
        <begin position="296"/>
        <end position="369"/>
    </location>
</feature>
<dbReference type="PANTHER" id="PTHR47654:SF5">
    <property type="entry name" value="TRANSCRIPTION FACTOR DOMAIN-CONTAINING PROTEIN"/>
    <property type="match status" value="1"/>
</dbReference>
<reference evidence="4" key="1">
    <citation type="submission" date="2022-10" db="EMBL/GenBank/DDBJ databases">
        <title>Tapping the CABI collections for fungal endophytes: first genome assemblies for Collariella, Neodidymelliopsis, Ascochyta clinopodiicola, Didymella pomorum, Didymosphaeria variabile, Neocosmospora piperis and Neocucurbitaria cava.</title>
        <authorList>
            <person name="Hill R."/>
        </authorList>
    </citation>
    <scope>NUCLEOTIDE SEQUENCE</scope>
    <source>
        <strain evidence="4">IMI 355091</strain>
    </source>
</reference>
<dbReference type="Pfam" id="PF04082">
    <property type="entry name" value="Fungal_trans"/>
    <property type="match status" value="1"/>
</dbReference>
<dbReference type="AlphaFoldDB" id="A0A9W8ZDE9"/>
<proteinExistence type="predicted"/>
<dbReference type="OrthoDB" id="5296287at2759"/>
<dbReference type="CDD" id="cd12148">
    <property type="entry name" value="fungal_TF_MHR"/>
    <property type="match status" value="1"/>
</dbReference>
<gene>
    <name evidence="4" type="ORF">N0V91_007418</name>
</gene>
<evidence type="ECO:0000259" key="3">
    <source>
        <dbReference type="SMART" id="SM00906"/>
    </source>
</evidence>
<dbReference type="GO" id="GO:0003677">
    <property type="term" value="F:DNA binding"/>
    <property type="evidence" value="ECO:0007669"/>
    <property type="project" value="InterPro"/>
</dbReference>
<protein>
    <recommendedName>
        <fullName evidence="3">Xylanolytic transcriptional activator regulatory domain-containing protein</fullName>
    </recommendedName>
</protein>
<evidence type="ECO:0000256" key="2">
    <source>
        <dbReference type="SAM" id="MobiDB-lite"/>
    </source>
</evidence>
<comment type="caution">
    <text evidence="4">The sequence shown here is derived from an EMBL/GenBank/DDBJ whole genome shotgun (WGS) entry which is preliminary data.</text>
</comment>
<accession>A0A9W8ZDE9</accession>
<dbReference type="GO" id="GO:0008270">
    <property type="term" value="F:zinc ion binding"/>
    <property type="evidence" value="ECO:0007669"/>
    <property type="project" value="InterPro"/>
</dbReference>
<evidence type="ECO:0000313" key="5">
    <source>
        <dbReference type="Proteomes" id="UP001140510"/>
    </source>
</evidence>
<evidence type="ECO:0000256" key="1">
    <source>
        <dbReference type="ARBA" id="ARBA00023242"/>
    </source>
</evidence>
<organism evidence="4 5">
    <name type="scientific">Didymella pomorum</name>
    <dbReference type="NCBI Taxonomy" id="749634"/>
    <lineage>
        <taxon>Eukaryota</taxon>
        <taxon>Fungi</taxon>
        <taxon>Dikarya</taxon>
        <taxon>Ascomycota</taxon>
        <taxon>Pezizomycotina</taxon>
        <taxon>Dothideomycetes</taxon>
        <taxon>Pleosporomycetidae</taxon>
        <taxon>Pleosporales</taxon>
        <taxon>Pleosporineae</taxon>
        <taxon>Didymellaceae</taxon>
        <taxon>Didymella</taxon>
    </lineage>
</organism>
<dbReference type="GO" id="GO:0006351">
    <property type="term" value="P:DNA-templated transcription"/>
    <property type="evidence" value="ECO:0007669"/>
    <property type="project" value="InterPro"/>
</dbReference>
<keyword evidence="5" id="KW-1185">Reference proteome</keyword>
<feature type="region of interest" description="Disordered" evidence="2">
    <location>
        <begin position="47"/>
        <end position="69"/>
    </location>
</feature>